<dbReference type="GO" id="GO:0007059">
    <property type="term" value="P:chromosome segregation"/>
    <property type="evidence" value="ECO:0007669"/>
    <property type="project" value="UniProtKB-KW"/>
</dbReference>
<proteinExistence type="inferred from homology"/>
<dbReference type="Proteomes" id="UP000261500">
    <property type="component" value="Unplaced"/>
</dbReference>
<evidence type="ECO:0000256" key="1">
    <source>
        <dbReference type="ARBA" id="ARBA00004123"/>
    </source>
</evidence>
<evidence type="ECO:0000256" key="3">
    <source>
        <dbReference type="ARBA" id="ARBA00009870"/>
    </source>
</evidence>
<dbReference type="GO" id="GO:0005634">
    <property type="term" value="C:nucleus"/>
    <property type="evidence" value="ECO:0007669"/>
    <property type="project" value="UniProtKB-SubCell"/>
</dbReference>
<evidence type="ECO:0000256" key="2">
    <source>
        <dbReference type="ARBA" id="ARBA00004286"/>
    </source>
</evidence>
<dbReference type="InterPro" id="IPR049589">
    <property type="entry name" value="NXP1_M-like"/>
</dbReference>
<dbReference type="Pfam" id="PF04824">
    <property type="entry name" value="Rad21_Rec8"/>
    <property type="match status" value="1"/>
</dbReference>
<dbReference type="Gene3D" id="1.10.10.580">
    <property type="entry name" value="Structural maintenance of chromosome 1. Chain E"/>
    <property type="match status" value="1"/>
</dbReference>
<dbReference type="GO" id="GO:1990414">
    <property type="term" value="P:replication-born double-strand break repair via sister chromatid exchange"/>
    <property type="evidence" value="ECO:0007669"/>
    <property type="project" value="TreeGrafter"/>
</dbReference>
<comment type="similarity">
    <text evidence="3">Belongs to the rad21 family.</text>
</comment>
<evidence type="ECO:0000256" key="7">
    <source>
        <dbReference type="SAM" id="MobiDB-lite"/>
    </source>
</evidence>
<keyword evidence="5" id="KW-0159">Chromosome partition</keyword>
<keyword evidence="6" id="KW-0539">Nucleus</keyword>
<evidence type="ECO:0000313" key="11">
    <source>
        <dbReference type="Proteomes" id="UP000261500"/>
    </source>
</evidence>
<dbReference type="GO" id="GO:0008278">
    <property type="term" value="C:cohesin complex"/>
    <property type="evidence" value="ECO:0007669"/>
    <property type="project" value="InterPro"/>
</dbReference>
<dbReference type="PANTHER" id="PTHR12585:SF54">
    <property type="entry name" value="RAD21 COHESIN COMPLEX COMPONENT LIKE 1 ISOFORM X1"/>
    <property type="match status" value="1"/>
</dbReference>
<dbReference type="GeneTree" id="ENSGT00940000154655"/>
<dbReference type="GO" id="GO:0007062">
    <property type="term" value="P:sister chromatid cohesion"/>
    <property type="evidence" value="ECO:0007669"/>
    <property type="project" value="InterPro"/>
</dbReference>
<evidence type="ECO:0000256" key="6">
    <source>
        <dbReference type="ARBA" id="ARBA00023242"/>
    </source>
</evidence>
<dbReference type="InterPro" id="IPR023093">
    <property type="entry name" value="ScpA-like_C"/>
</dbReference>
<name>A0A3B3V260_9TELE</name>
<organism evidence="10 11">
    <name type="scientific">Poecilia latipinna</name>
    <name type="common">sailfin molly</name>
    <dbReference type="NCBI Taxonomy" id="48699"/>
    <lineage>
        <taxon>Eukaryota</taxon>
        <taxon>Metazoa</taxon>
        <taxon>Chordata</taxon>
        <taxon>Craniata</taxon>
        <taxon>Vertebrata</taxon>
        <taxon>Euteleostomi</taxon>
        <taxon>Actinopterygii</taxon>
        <taxon>Neopterygii</taxon>
        <taxon>Teleostei</taxon>
        <taxon>Neoteleostei</taxon>
        <taxon>Acanthomorphata</taxon>
        <taxon>Ovalentaria</taxon>
        <taxon>Atherinomorphae</taxon>
        <taxon>Cyprinodontiformes</taxon>
        <taxon>Poeciliidae</taxon>
        <taxon>Poeciliinae</taxon>
        <taxon>Poecilia</taxon>
    </lineage>
</organism>
<dbReference type="InterPro" id="IPR039781">
    <property type="entry name" value="Rad21/Rec8-like"/>
</dbReference>
<dbReference type="AlphaFoldDB" id="A0A3B3V260"/>
<dbReference type="Pfam" id="PF04825">
    <property type="entry name" value="Rad21_Rec8_N"/>
    <property type="match status" value="1"/>
</dbReference>
<evidence type="ECO:0000256" key="5">
    <source>
        <dbReference type="ARBA" id="ARBA00022829"/>
    </source>
</evidence>
<evidence type="ECO:0000313" key="10">
    <source>
        <dbReference type="Ensembl" id="ENSPLAP00000018986.1"/>
    </source>
</evidence>
<feature type="domain" description="Rad21/Rec8-like protein N-terminal" evidence="9">
    <location>
        <begin position="23"/>
        <end position="122"/>
    </location>
</feature>
<evidence type="ECO:0000256" key="4">
    <source>
        <dbReference type="ARBA" id="ARBA00022454"/>
    </source>
</evidence>
<dbReference type="InterPro" id="IPR006909">
    <property type="entry name" value="Rad21/Rec8_C_eu"/>
</dbReference>
<evidence type="ECO:0000259" key="8">
    <source>
        <dbReference type="Pfam" id="PF04824"/>
    </source>
</evidence>
<reference evidence="10" key="2">
    <citation type="submission" date="2025-09" db="UniProtKB">
        <authorList>
            <consortium name="Ensembl"/>
        </authorList>
    </citation>
    <scope>IDENTIFICATION</scope>
</reference>
<dbReference type="STRING" id="48699.ENSPLAP00000018986"/>
<dbReference type="CDD" id="cd21792">
    <property type="entry name" value="Rad21_Rec8_M_NXP1-like"/>
    <property type="match status" value="1"/>
</dbReference>
<keyword evidence="4" id="KW-0158">Chromosome</keyword>
<dbReference type="GO" id="GO:0003682">
    <property type="term" value="F:chromatin binding"/>
    <property type="evidence" value="ECO:0007669"/>
    <property type="project" value="TreeGrafter"/>
</dbReference>
<feature type="domain" description="Rad21/Rec8-like protein C-terminal eukaryotic" evidence="8">
    <location>
        <begin position="510"/>
        <end position="559"/>
    </location>
</feature>
<dbReference type="SUPFAM" id="SSF46785">
    <property type="entry name" value="Winged helix' DNA-binding domain"/>
    <property type="match status" value="1"/>
</dbReference>
<keyword evidence="11" id="KW-1185">Reference proteome</keyword>
<protein>
    <submittedName>
        <fullName evidence="10">RAD21 cohesin complex component like 1</fullName>
    </submittedName>
</protein>
<comment type="subcellular location">
    <subcellularLocation>
        <location evidence="2">Chromosome</location>
    </subcellularLocation>
    <subcellularLocation>
        <location evidence="1">Nucleus</location>
    </subcellularLocation>
</comment>
<dbReference type="InterPro" id="IPR006910">
    <property type="entry name" value="Rad21_Rec8_N"/>
</dbReference>
<dbReference type="PANTHER" id="PTHR12585">
    <property type="entry name" value="SCC1 / RAD21 FAMILY MEMBER"/>
    <property type="match status" value="1"/>
</dbReference>
<dbReference type="InterPro" id="IPR036390">
    <property type="entry name" value="WH_DNA-bd_sf"/>
</dbReference>
<reference evidence="10" key="1">
    <citation type="submission" date="2025-08" db="UniProtKB">
        <authorList>
            <consortium name="Ensembl"/>
        </authorList>
    </citation>
    <scope>IDENTIFICATION</scope>
</reference>
<accession>A0A3B3V260</accession>
<evidence type="ECO:0000259" key="9">
    <source>
        <dbReference type="Pfam" id="PF04825"/>
    </source>
</evidence>
<sequence>MIKASLASLCFSIPGHINPFTMMFFTQLFTSKRGPLAKIWLAAHWEKKLTKAHVFECNLETSIRDILSPKMKIGLRTSGHLLLGVVRIYSRKTKYLLADCSDALVKIKMAFRPGQTDMPVEGLEATVKAITLVEDFTVFDTPLPLPSDIDVDHVSLNQCRSEDITLKEDFGHQFLNFQDIGDELQSQANTLLDQSFDDFSAHRDGFGDEENEFDILDFLTNPIDQIETQSFIQEELQSENKEASPVQDDEPHMDVDLGFPEETVTEITLLINDEDAFALEPVPITPNAERKLGKRKRKLVVDQMKELSNDAIREQISDYSDLVAPLDMAPPTVQLMLWKESGGADKLFSKPCSTLVNPLIKEVFAKSVFQVKFYSVEEEVEQMRQEKQKAQGDISSLFTGDASVGDSSANTEVTHNTELMAFDQMNDNQETYSAVLHDELSVDIAHPDLPSEDSMFVHPSDVEQRTQSTSLHTQSLLGSQDFEERRITRRAMKLLNNLKHSHGGAGDPAFSLLSLCRGNTRSQAAATFLSLLVLKKQQIVVLHQPGPYLDVSVAPGPKFYT</sequence>
<dbReference type="Ensembl" id="ENSPLAT00000028685.1">
    <property type="protein sequence ID" value="ENSPLAP00000018986.1"/>
    <property type="gene ID" value="ENSPLAG00000000686.1"/>
</dbReference>
<feature type="region of interest" description="Disordered" evidence="7">
    <location>
        <begin position="235"/>
        <end position="255"/>
    </location>
</feature>